<evidence type="ECO:0000259" key="2">
    <source>
        <dbReference type="Pfam" id="PF08443"/>
    </source>
</evidence>
<reference evidence="3 4" key="1">
    <citation type="journal article" date="2014" name="BMC Genomics">
        <title>Complete genome sequence of producer of the glycopeptide antibiotic Aculeximycin Kutzneria albida DSM 43870T, a representative of minor genus of Pseudonocardiaceae.</title>
        <authorList>
            <person name="Rebets Y."/>
            <person name="Tokovenko B."/>
            <person name="Lushchyk I."/>
            <person name="Ruckert C."/>
            <person name="Zaburannyi N."/>
            <person name="Bechthold A."/>
            <person name="Kalinowski J."/>
            <person name="Luzhetskyy A."/>
        </authorList>
    </citation>
    <scope>NUCLEOTIDE SEQUENCE [LARGE SCALE GENOMIC DNA]</scope>
    <source>
        <strain evidence="3">DSM 43870</strain>
    </source>
</reference>
<dbReference type="GO" id="GO:0018169">
    <property type="term" value="F:ribosomal S6-glutamic acid ligase activity"/>
    <property type="evidence" value="ECO:0007669"/>
    <property type="project" value="TreeGrafter"/>
</dbReference>
<dbReference type="InterPro" id="IPR013815">
    <property type="entry name" value="ATP_grasp_subdomain_1"/>
</dbReference>
<proteinExistence type="predicted"/>
<evidence type="ECO:0000256" key="1">
    <source>
        <dbReference type="SAM" id="MobiDB-lite"/>
    </source>
</evidence>
<feature type="region of interest" description="Disordered" evidence="1">
    <location>
        <begin position="267"/>
        <end position="289"/>
    </location>
</feature>
<organism evidence="3 4">
    <name type="scientific">Kutzneria albida DSM 43870</name>
    <dbReference type="NCBI Taxonomy" id="1449976"/>
    <lineage>
        <taxon>Bacteria</taxon>
        <taxon>Bacillati</taxon>
        <taxon>Actinomycetota</taxon>
        <taxon>Actinomycetes</taxon>
        <taxon>Pseudonocardiales</taxon>
        <taxon>Pseudonocardiaceae</taxon>
        <taxon>Kutzneria</taxon>
    </lineage>
</organism>
<evidence type="ECO:0000313" key="3">
    <source>
        <dbReference type="EMBL" id="AHH99121.1"/>
    </source>
</evidence>
<dbReference type="SUPFAM" id="SSF56059">
    <property type="entry name" value="Glutathione synthetase ATP-binding domain-like"/>
    <property type="match status" value="1"/>
</dbReference>
<sequence length="289" mass="31540">MCFIVENCYRNESMPIEVARQISQWGHEVDVLEPERSATRITELLRESRHDAWVLKTVSGGPGLSLLEAAAVAGRRTINKVSAIRKVRDKAVAAAVARRHDLPFPLTYFAATPDLLAAIPAEHYPLVVKPANGSCCRSVHLVRDHTELAEVRGRVSGEGFLLAQPYIANPGTDIKVYAAGENLYATVQRSPLHPEVHVRNQLITVPPGVAELAIKVGKAFGLDLYGVDLLEGPDGWMVVDVNDFPSFRCVPNAVARVSRSILRLAADRSRGREQPPSVSRRPAHAGTAI</sequence>
<dbReference type="KEGG" id="kal:KALB_5760"/>
<keyword evidence="4" id="KW-1185">Reference proteome</keyword>
<dbReference type="eggNOG" id="COG0189">
    <property type="taxonomic scope" value="Bacteria"/>
</dbReference>
<protein>
    <recommendedName>
        <fullName evidence="2">ATP-grasp fold RimK-type domain-containing protein</fullName>
    </recommendedName>
</protein>
<dbReference type="EMBL" id="CP007155">
    <property type="protein sequence ID" value="AHH99121.1"/>
    <property type="molecule type" value="Genomic_DNA"/>
</dbReference>
<dbReference type="HOGENOM" id="CLU_063045_0_0_11"/>
<dbReference type="InterPro" id="IPR013651">
    <property type="entry name" value="ATP-grasp_RimK-type"/>
</dbReference>
<dbReference type="STRING" id="1449976.KALB_5760"/>
<dbReference type="AlphaFoldDB" id="W5WEY1"/>
<dbReference type="Gene3D" id="3.30.1490.20">
    <property type="entry name" value="ATP-grasp fold, A domain"/>
    <property type="match status" value="1"/>
</dbReference>
<dbReference type="PATRIC" id="fig|1449976.3.peg.5781"/>
<dbReference type="GO" id="GO:0005737">
    <property type="term" value="C:cytoplasm"/>
    <property type="evidence" value="ECO:0007669"/>
    <property type="project" value="TreeGrafter"/>
</dbReference>
<evidence type="ECO:0000313" key="4">
    <source>
        <dbReference type="Proteomes" id="UP000019225"/>
    </source>
</evidence>
<gene>
    <name evidence="3" type="ORF">KALB_5760</name>
</gene>
<accession>W5WEY1</accession>
<feature type="domain" description="ATP-grasp fold RimK-type" evidence="2">
    <location>
        <begin position="88"/>
        <end position="246"/>
    </location>
</feature>
<dbReference type="Proteomes" id="UP000019225">
    <property type="component" value="Chromosome"/>
</dbReference>
<dbReference type="PANTHER" id="PTHR21621">
    <property type="entry name" value="RIBOSOMAL PROTEIN S6 MODIFICATION PROTEIN"/>
    <property type="match status" value="1"/>
</dbReference>
<name>W5WEY1_9PSEU</name>
<dbReference type="Pfam" id="PF08443">
    <property type="entry name" value="RimK"/>
    <property type="match status" value="1"/>
</dbReference>
<dbReference type="GO" id="GO:0009432">
    <property type="term" value="P:SOS response"/>
    <property type="evidence" value="ECO:0007669"/>
    <property type="project" value="TreeGrafter"/>
</dbReference>
<dbReference type="Gene3D" id="3.30.470.20">
    <property type="entry name" value="ATP-grasp fold, B domain"/>
    <property type="match status" value="1"/>
</dbReference>
<dbReference type="PANTHER" id="PTHR21621:SF0">
    <property type="entry name" value="BETA-CITRYLGLUTAMATE SYNTHASE B-RELATED"/>
    <property type="match status" value="1"/>
</dbReference>
<dbReference type="GO" id="GO:0005524">
    <property type="term" value="F:ATP binding"/>
    <property type="evidence" value="ECO:0007669"/>
    <property type="project" value="InterPro"/>
</dbReference>